<dbReference type="CDD" id="cd06171">
    <property type="entry name" value="Sigma70_r4"/>
    <property type="match status" value="1"/>
</dbReference>
<dbReference type="InterPro" id="IPR013324">
    <property type="entry name" value="RNA_pol_sigma_r3/r4-like"/>
</dbReference>
<dbReference type="GO" id="GO:0003677">
    <property type="term" value="F:DNA binding"/>
    <property type="evidence" value="ECO:0007669"/>
    <property type="project" value="UniProtKB-KW"/>
</dbReference>
<keyword evidence="5" id="KW-0238">DNA-binding</keyword>
<dbReference type="SUPFAM" id="SSF88659">
    <property type="entry name" value="Sigma3 and sigma4 domains of RNA polymerase sigma factors"/>
    <property type="match status" value="1"/>
</dbReference>
<keyword evidence="3" id="KW-0805">Transcription regulation</keyword>
<evidence type="ECO:0000256" key="7">
    <source>
        <dbReference type="SAM" id="MobiDB-lite"/>
    </source>
</evidence>
<evidence type="ECO:0000256" key="3">
    <source>
        <dbReference type="ARBA" id="ARBA00023015"/>
    </source>
</evidence>
<proteinExistence type="inferred from homology"/>
<evidence type="ECO:0000313" key="10">
    <source>
        <dbReference type="EMBL" id="MCT2117808.1"/>
    </source>
</evidence>
<comment type="caution">
    <text evidence="10">The sequence shown here is derived from an EMBL/GenBank/DDBJ whole genome shotgun (WGS) entry which is preliminary data.</text>
</comment>
<feature type="domain" description="RNA polymerase sigma-70 region 2" evidence="8">
    <location>
        <begin position="36"/>
        <end position="100"/>
    </location>
</feature>
<evidence type="ECO:0000259" key="8">
    <source>
        <dbReference type="Pfam" id="PF04542"/>
    </source>
</evidence>
<name>A0AAW5Q8B2_9ACTN</name>
<evidence type="ECO:0000256" key="2">
    <source>
        <dbReference type="ARBA" id="ARBA00011344"/>
    </source>
</evidence>
<comment type="similarity">
    <text evidence="1">Belongs to the sigma-70 factor family. ECF subfamily.</text>
</comment>
<dbReference type="PANTHER" id="PTHR30173">
    <property type="entry name" value="SIGMA 19 FACTOR"/>
    <property type="match status" value="1"/>
</dbReference>
<dbReference type="InterPro" id="IPR007627">
    <property type="entry name" value="RNA_pol_sigma70_r2"/>
</dbReference>
<evidence type="ECO:0000256" key="1">
    <source>
        <dbReference type="ARBA" id="ARBA00010641"/>
    </source>
</evidence>
<dbReference type="PANTHER" id="PTHR30173:SF36">
    <property type="entry name" value="ECF RNA POLYMERASE SIGMA FACTOR SIGJ"/>
    <property type="match status" value="1"/>
</dbReference>
<keyword evidence="4" id="KW-0731">Sigma factor</keyword>
<organism evidence="10 11">
    <name type="scientific">Dietzia cinnamea</name>
    <dbReference type="NCBI Taxonomy" id="321318"/>
    <lineage>
        <taxon>Bacteria</taxon>
        <taxon>Bacillati</taxon>
        <taxon>Actinomycetota</taxon>
        <taxon>Actinomycetes</taxon>
        <taxon>Mycobacteriales</taxon>
        <taxon>Dietziaceae</taxon>
        <taxon>Dietzia</taxon>
    </lineage>
</organism>
<dbReference type="Gene3D" id="1.10.10.10">
    <property type="entry name" value="Winged helix-like DNA-binding domain superfamily/Winged helix DNA-binding domain"/>
    <property type="match status" value="1"/>
</dbReference>
<evidence type="ECO:0000313" key="11">
    <source>
        <dbReference type="Proteomes" id="UP001206890"/>
    </source>
</evidence>
<feature type="region of interest" description="Disordered" evidence="7">
    <location>
        <begin position="1"/>
        <end position="26"/>
    </location>
</feature>
<evidence type="ECO:0000256" key="5">
    <source>
        <dbReference type="ARBA" id="ARBA00023125"/>
    </source>
</evidence>
<dbReference type="Proteomes" id="UP001206890">
    <property type="component" value="Unassembled WGS sequence"/>
</dbReference>
<dbReference type="SUPFAM" id="SSF54427">
    <property type="entry name" value="NTF2-like"/>
    <property type="match status" value="1"/>
</dbReference>
<feature type="domain" description="RNA polymerase sigma factor 70 region 4 type 2" evidence="9">
    <location>
        <begin position="131"/>
        <end position="182"/>
    </location>
</feature>
<dbReference type="InterPro" id="IPR013249">
    <property type="entry name" value="RNA_pol_sigma70_r4_t2"/>
</dbReference>
<protein>
    <submittedName>
        <fullName evidence="10">Sigma-70 family RNA polymerase sigma factor</fullName>
    </submittedName>
</protein>
<dbReference type="InterPro" id="IPR032710">
    <property type="entry name" value="NTF2-like_dom_sf"/>
</dbReference>
<dbReference type="InterPro" id="IPR052704">
    <property type="entry name" value="ECF_Sigma-70_Domain"/>
</dbReference>
<keyword evidence="6" id="KW-0804">Transcription</keyword>
<dbReference type="Pfam" id="PF04542">
    <property type="entry name" value="Sigma70_r2"/>
    <property type="match status" value="1"/>
</dbReference>
<dbReference type="GO" id="GO:0006352">
    <property type="term" value="P:DNA-templated transcription initiation"/>
    <property type="evidence" value="ECO:0007669"/>
    <property type="project" value="InterPro"/>
</dbReference>
<evidence type="ECO:0000256" key="4">
    <source>
        <dbReference type="ARBA" id="ARBA00023082"/>
    </source>
</evidence>
<dbReference type="Pfam" id="PF08281">
    <property type="entry name" value="Sigma70_r4_2"/>
    <property type="match status" value="1"/>
</dbReference>
<comment type="subunit">
    <text evidence="2">Interacts transiently with the RNA polymerase catalytic core formed by RpoA, RpoB, RpoC and RpoZ (2 alpha, 1 beta, 1 beta' and 1 omega subunit) to form the RNA polymerase holoenzyme that can initiate transcription.</text>
</comment>
<dbReference type="InterPro" id="IPR036388">
    <property type="entry name" value="WH-like_DNA-bd_sf"/>
</dbReference>
<dbReference type="AlphaFoldDB" id="A0AAW5Q8B2"/>
<gene>
    <name evidence="10" type="ORF">M3D93_08585</name>
</gene>
<dbReference type="NCBIfam" id="TIGR02937">
    <property type="entry name" value="sigma70-ECF"/>
    <property type="match status" value="1"/>
</dbReference>
<dbReference type="InterPro" id="IPR014284">
    <property type="entry name" value="RNA_pol_sigma-70_dom"/>
</dbReference>
<dbReference type="RefSeq" id="WP_109148422.1">
    <property type="nucleotide sequence ID" value="NZ_JAFFGT010000071.1"/>
</dbReference>
<evidence type="ECO:0000259" key="9">
    <source>
        <dbReference type="Pfam" id="PF08281"/>
    </source>
</evidence>
<dbReference type="SUPFAM" id="SSF88946">
    <property type="entry name" value="Sigma2 domain of RNA polymerase sigma factors"/>
    <property type="match status" value="1"/>
</dbReference>
<dbReference type="InterPro" id="IPR013325">
    <property type="entry name" value="RNA_pol_sigma_r2"/>
</dbReference>
<dbReference type="EMBL" id="JALXTC010000033">
    <property type="protein sequence ID" value="MCT2117808.1"/>
    <property type="molecule type" value="Genomic_DNA"/>
</dbReference>
<evidence type="ECO:0000256" key="6">
    <source>
        <dbReference type="ARBA" id="ARBA00023163"/>
    </source>
</evidence>
<sequence length="314" mass="33788">MTAGVLAGTGASTGEQAAPPGAAPPGAVLPDRAALERIRGQLLGIGYRITGTWADAEDAADEALARLVALDPSDAPRNTEAWLTTVATRLCLDRLRRRKREDYIGAWLPEPVDTALLPAELAEQRDQLRIAVLLAYEQLGPDERAAFVLREAYDLPYAQIAEALHATAPTVRQWVSRARHRLQTDLRPPEPAPDELIARLVEAVISGDLEQTIAVLTSDARVLSDSNGKVNAARRDIVGARKCAYFLVKAMELAEGAVAPVEVNGELALAVVSREVLRVVQVGVVGGRVDRLYFHCNPDKLTRLAFPEGFAAAG</sequence>
<reference evidence="10" key="1">
    <citation type="submission" date="2022-04" db="EMBL/GenBank/DDBJ databases">
        <title>Human microbiome associated bacterial genomes.</title>
        <authorList>
            <person name="Sandstrom S."/>
            <person name="Salamzade R."/>
            <person name="Kalan L.R."/>
        </authorList>
    </citation>
    <scope>NUCLEOTIDE SEQUENCE</scope>
    <source>
        <strain evidence="10">P3-SID1762</strain>
    </source>
</reference>
<feature type="compositionally biased region" description="Low complexity" evidence="7">
    <location>
        <begin position="17"/>
        <end position="26"/>
    </location>
</feature>
<dbReference type="Gene3D" id="1.10.1740.10">
    <property type="match status" value="1"/>
</dbReference>
<dbReference type="GO" id="GO:0016987">
    <property type="term" value="F:sigma factor activity"/>
    <property type="evidence" value="ECO:0007669"/>
    <property type="project" value="UniProtKB-KW"/>
</dbReference>
<accession>A0AAW5Q8B2</accession>